<sequence length="134" mass="15736">MQEVTNFARFYSILKRVPKMGGEDFAKRELVSIGTDGRTESLREMTRKEYDGLCDLLEKRFPEKRDIYVEQRRKKRSSCLKLLQKIGVDTTSWPAINDYCKSPKIAGKVFAELDIEELQQLSKKLRMILKKKEE</sequence>
<reference evidence="1 3" key="1">
    <citation type="submission" date="2018-08" db="EMBL/GenBank/DDBJ databases">
        <title>A genome reference for cultivated species of the human gut microbiota.</title>
        <authorList>
            <person name="Zou Y."/>
            <person name="Xue W."/>
            <person name="Luo G."/>
        </authorList>
    </citation>
    <scope>NUCLEOTIDE SEQUENCE [LARGE SCALE GENOMIC DNA]</scope>
    <source>
        <strain evidence="1 3">AF12-50</strain>
    </source>
</reference>
<accession>A0AA92TUT1</accession>
<gene>
    <name evidence="2" type="ORF">DWV76_13780</name>
    <name evidence="1" type="ORF">DWV76_17035</name>
</gene>
<protein>
    <submittedName>
        <fullName evidence="1">Uncharacterized protein</fullName>
    </submittedName>
</protein>
<dbReference type="EMBL" id="QSAG01000104">
    <property type="protein sequence ID" value="RGW37564.1"/>
    <property type="molecule type" value="Genomic_DNA"/>
</dbReference>
<dbReference type="RefSeq" id="WP_118066371.1">
    <property type="nucleotide sequence ID" value="NZ_CP134815.1"/>
</dbReference>
<evidence type="ECO:0000313" key="3">
    <source>
        <dbReference type="Proteomes" id="UP000283785"/>
    </source>
</evidence>
<evidence type="ECO:0000313" key="2">
    <source>
        <dbReference type="EMBL" id="RGW40668.1"/>
    </source>
</evidence>
<organism evidence="1 3">
    <name type="scientific">Segatella copri</name>
    <dbReference type="NCBI Taxonomy" id="165179"/>
    <lineage>
        <taxon>Bacteria</taxon>
        <taxon>Pseudomonadati</taxon>
        <taxon>Bacteroidota</taxon>
        <taxon>Bacteroidia</taxon>
        <taxon>Bacteroidales</taxon>
        <taxon>Prevotellaceae</taxon>
        <taxon>Segatella</taxon>
    </lineage>
</organism>
<dbReference type="AlphaFoldDB" id="A0AA92TUT1"/>
<proteinExistence type="predicted"/>
<dbReference type="Proteomes" id="UP000283785">
    <property type="component" value="Unassembled WGS sequence"/>
</dbReference>
<comment type="caution">
    <text evidence="1">The sequence shown here is derived from an EMBL/GenBank/DDBJ whole genome shotgun (WGS) entry which is preliminary data.</text>
</comment>
<evidence type="ECO:0000313" key="1">
    <source>
        <dbReference type="EMBL" id="RGW37564.1"/>
    </source>
</evidence>
<name>A0AA92TUT1_9BACT</name>
<dbReference type="EMBL" id="QSAG01000037">
    <property type="protein sequence ID" value="RGW40668.1"/>
    <property type="molecule type" value="Genomic_DNA"/>
</dbReference>